<dbReference type="Pfam" id="PF07587">
    <property type="entry name" value="PSD1"/>
    <property type="match status" value="1"/>
</dbReference>
<evidence type="ECO:0000259" key="3">
    <source>
        <dbReference type="Pfam" id="PF07587"/>
    </source>
</evidence>
<reference evidence="5 6" key="1">
    <citation type="journal article" date="2017" name="Curr. Microbiol.">
        <title>Mucilaginibacter ginsenosidivorans sp. nov., Isolated from Soil of Ginseng Field.</title>
        <authorList>
            <person name="Kim M.M."/>
            <person name="Siddiqi M.Z."/>
            <person name="Im W.T."/>
        </authorList>
    </citation>
    <scope>NUCLEOTIDE SEQUENCE [LARGE SCALE GENOMIC DNA]</scope>
    <source>
        <strain evidence="5 6">Gsoil 3017</strain>
    </source>
</reference>
<keyword evidence="1" id="KW-0732">Signal</keyword>
<accession>A0A5B8USS4</accession>
<evidence type="ECO:0000256" key="1">
    <source>
        <dbReference type="SAM" id="SignalP"/>
    </source>
</evidence>
<evidence type="ECO:0000313" key="5">
    <source>
        <dbReference type="EMBL" id="QEC62157.1"/>
    </source>
</evidence>
<dbReference type="Pfam" id="PF07583">
    <property type="entry name" value="PSCyt2"/>
    <property type="match status" value="1"/>
</dbReference>
<dbReference type="PANTHER" id="PTHR35889">
    <property type="entry name" value="CYCLOINULO-OLIGOSACCHARIDE FRUCTANOTRANSFERASE-RELATED"/>
    <property type="match status" value="1"/>
</dbReference>
<dbReference type="PROSITE" id="PS51257">
    <property type="entry name" value="PROKAR_LIPOPROTEIN"/>
    <property type="match status" value="1"/>
</dbReference>
<dbReference type="AlphaFoldDB" id="A0A5B8USS4"/>
<evidence type="ECO:0000259" key="4">
    <source>
        <dbReference type="Pfam" id="PF07635"/>
    </source>
</evidence>
<dbReference type="RefSeq" id="WP_147030734.1">
    <property type="nucleotide sequence ID" value="NZ_CP042436.1"/>
</dbReference>
<proteinExistence type="predicted"/>
<organism evidence="5 6">
    <name type="scientific">Mucilaginibacter ginsenosidivorans</name>
    <dbReference type="NCBI Taxonomy" id="398053"/>
    <lineage>
        <taxon>Bacteria</taxon>
        <taxon>Pseudomonadati</taxon>
        <taxon>Bacteroidota</taxon>
        <taxon>Sphingobacteriia</taxon>
        <taxon>Sphingobacteriales</taxon>
        <taxon>Sphingobacteriaceae</taxon>
        <taxon>Mucilaginibacter</taxon>
    </lineage>
</organism>
<feature type="chain" id="PRO_5022688222" evidence="1">
    <location>
        <begin position="24"/>
        <end position="773"/>
    </location>
</feature>
<evidence type="ECO:0000313" key="6">
    <source>
        <dbReference type="Proteomes" id="UP000321479"/>
    </source>
</evidence>
<feature type="signal peptide" evidence="1">
    <location>
        <begin position="1"/>
        <end position="23"/>
    </location>
</feature>
<evidence type="ECO:0000259" key="2">
    <source>
        <dbReference type="Pfam" id="PF07583"/>
    </source>
</evidence>
<gene>
    <name evidence="5" type="ORF">FRZ54_06020</name>
</gene>
<dbReference type="OrthoDB" id="1450284at2"/>
<feature type="domain" description="Cytochrome C Planctomycete-type" evidence="4">
    <location>
        <begin position="53"/>
        <end position="113"/>
    </location>
</feature>
<sequence length="773" mass="88485">MRLKLFYALVFVAVVSISFYACHSSSEKSVASEDIPETISYNFNIRPILSDKCFKCHGPDANKRQADLRLDMPESAYKALKDDPQAHALVPGDPGASELYRRITTSDSNDMMPTPKSGLKRLTPYEVSLIKKWIQQGAKYEKHWAFVPPKLPAVPEVENKTWPKNEIDHFVLHKQEQKGFTPNPEADKERLLKRLCLDLNGLPPDLATMDRFLADKRPDAYEQMVDELMARPQYGEKMALHWLDIARYADSHGYQDDNYRTQWPWRDWVIHAYNENLPYKDFITWQLAGDLMPNHTKEQLLATGFNRNHKITEEGGVIDEEYRITYVTDRTNTFGKALLGITLECAHCHDHKFDPFSQKDYYQVFSFFNSVKEPGLQSIVGGPETYAKRPMMQISNEDAKGILKFINKQDTGRLIVSVMGDSEAYRKTYILKRGNYDLHGDEVFPGTPKSILPFNGTYPKNRLGLAEWLFDDKNPLTARVYVNQVWEEFFGRGIVKTLGDFGMQGDLPSNPELLDWLAVDFKTHGWNIKRLVKQIVTSATYRQSAVITPDKYKNDPENVLLARGPRYRIPAEFVRDMILASSGLLNKTIGGPSVNPYQPPGLWESTTSGRGQLASYKQVHGPNLYRRGMYTLIKRTSPPVEMAIFDASNRDQCEVQRLRTNTPLQALEMMNDPTMLEAARVLAAKLLKENNQTKDKIYEAFRRIICRKPTEKEMTILNDYYAGQLRSINKKDAAELLNVGEYPIPQDVDKITLAAMMKVVDTIYNLEEAITKT</sequence>
<dbReference type="Proteomes" id="UP000321479">
    <property type="component" value="Chromosome"/>
</dbReference>
<dbReference type="KEGG" id="mgin:FRZ54_06020"/>
<dbReference type="Pfam" id="PF07635">
    <property type="entry name" value="PSCyt1"/>
    <property type="match status" value="1"/>
</dbReference>
<dbReference type="PANTHER" id="PTHR35889:SF3">
    <property type="entry name" value="F-BOX DOMAIN-CONTAINING PROTEIN"/>
    <property type="match status" value="1"/>
</dbReference>
<dbReference type="InterPro" id="IPR022655">
    <property type="entry name" value="DUF1553"/>
</dbReference>
<dbReference type="InterPro" id="IPR011429">
    <property type="entry name" value="Cyt_c_Planctomycete-type"/>
</dbReference>
<protein>
    <submittedName>
        <fullName evidence="5">DUF1553 domain-containing protein</fullName>
    </submittedName>
</protein>
<dbReference type="EMBL" id="CP042436">
    <property type="protein sequence ID" value="QEC62157.1"/>
    <property type="molecule type" value="Genomic_DNA"/>
</dbReference>
<feature type="domain" description="DUF1553" evidence="3">
    <location>
        <begin position="461"/>
        <end position="720"/>
    </location>
</feature>
<feature type="domain" description="DUF1549" evidence="2">
    <location>
        <begin position="166"/>
        <end position="372"/>
    </location>
</feature>
<name>A0A5B8USS4_9SPHI</name>
<keyword evidence="6" id="KW-1185">Reference proteome</keyword>
<dbReference type="InterPro" id="IPR011444">
    <property type="entry name" value="DUF1549"/>
</dbReference>